<dbReference type="EMBL" id="AWWV01016007">
    <property type="protein sequence ID" value="OMO50950.1"/>
    <property type="molecule type" value="Genomic_DNA"/>
</dbReference>
<feature type="region of interest" description="Disordered" evidence="1">
    <location>
        <begin position="57"/>
        <end position="78"/>
    </location>
</feature>
<proteinExistence type="predicted"/>
<evidence type="ECO:0000313" key="2">
    <source>
        <dbReference type="EMBL" id="OMO50950.1"/>
    </source>
</evidence>
<keyword evidence="3" id="KW-1185">Reference proteome</keyword>
<organism evidence="2 3">
    <name type="scientific">Corchorus capsularis</name>
    <name type="common">Jute</name>
    <dbReference type="NCBI Taxonomy" id="210143"/>
    <lineage>
        <taxon>Eukaryota</taxon>
        <taxon>Viridiplantae</taxon>
        <taxon>Streptophyta</taxon>
        <taxon>Embryophyta</taxon>
        <taxon>Tracheophyta</taxon>
        <taxon>Spermatophyta</taxon>
        <taxon>Magnoliopsida</taxon>
        <taxon>eudicotyledons</taxon>
        <taxon>Gunneridae</taxon>
        <taxon>Pentapetalae</taxon>
        <taxon>rosids</taxon>
        <taxon>malvids</taxon>
        <taxon>Malvales</taxon>
        <taxon>Malvaceae</taxon>
        <taxon>Grewioideae</taxon>
        <taxon>Apeibeae</taxon>
        <taxon>Corchorus</taxon>
    </lineage>
</organism>
<dbReference type="AlphaFoldDB" id="A0A1R3FYT9"/>
<protein>
    <submittedName>
        <fullName evidence="2">Uncharacterized protein</fullName>
    </submittedName>
</protein>
<comment type="caution">
    <text evidence="2">The sequence shown here is derived from an EMBL/GenBank/DDBJ whole genome shotgun (WGS) entry which is preliminary data.</text>
</comment>
<gene>
    <name evidence="2" type="ORF">CCACVL1_30131</name>
</gene>
<reference evidence="2 3" key="1">
    <citation type="submission" date="2013-09" db="EMBL/GenBank/DDBJ databases">
        <title>Corchorus capsularis genome sequencing.</title>
        <authorList>
            <person name="Alam M."/>
            <person name="Haque M.S."/>
            <person name="Islam M.S."/>
            <person name="Emdad E.M."/>
            <person name="Islam M.M."/>
            <person name="Ahmed B."/>
            <person name="Halim A."/>
            <person name="Hossen Q.M.M."/>
            <person name="Hossain M.Z."/>
            <person name="Ahmed R."/>
            <person name="Khan M.M."/>
            <person name="Islam R."/>
            <person name="Rashid M.M."/>
            <person name="Khan S.A."/>
            <person name="Rahman M.S."/>
            <person name="Alam M."/>
        </authorList>
    </citation>
    <scope>NUCLEOTIDE SEQUENCE [LARGE SCALE GENOMIC DNA]</scope>
    <source>
        <strain evidence="3">cv. CVL-1</strain>
        <tissue evidence="2">Whole seedling</tissue>
    </source>
</reference>
<sequence>MAICCRTCDQVIDSCVIFIPDEKPMKPIRPVSTPRFCLSSASLGIVVDDLPPTPPPEFLTPTAPSTRTRSPSRICYVT</sequence>
<name>A0A1R3FYT9_COCAP</name>
<feature type="compositionally biased region" description="Low complexity" evidence="1">
    <location>
        <begin position="59"/>
        <end position="78"/>
    </location>
</feature>
<evidence type="ECO:0000256" key="1">
    <source>
        <dbReference type="SAM" id="MobiDB-lite"/>
    </source>
</evidence>
<accession>A0A1R3FYT9</accession>
<dbReference type="Proteomes" id="UP000188268">
    <property type="component" value="Unassembled WGS sequence"/>
</dbReference>
<dbReference type="Gramene" id="OMO50950">
    <property type="protein sequence ID" value="OMO50950"/>
    <property type="gene ID" value="CCACVL1_30131"/>
</dbReference>
<evidence type="ECO:0000313" key="3">
    <source>
        <dbReference type="Proteomes" id="UP000188268"/>
    </source>
</evidence>